<dbReference type="CDD" id="cd02440">
    <property type="entry name" value="AdoMet_MTases"/>
    <property type="match status" value="1"/>
</dbReference>
<evidence type="ECO:0000256" key="7">
    <source>
        <dbReference type="ARBA" id="ARBA00047943"/>
    </source>
</evidence>
<reference evidence="11" key="1">
    <citation type="submission" date="2022-07" db="EMBL/GenBank/DDBJ databases">
        <title>Phylogenomic reconstructions and comparative analyses of Kickxellomycotina fungi.</title>
        <authorList>
            <person name="Reynolds N.K."/>
            <person name="Stajich J.E."/>
            <person name="Barry K."/>
            <person name="Grigoriev I.V."/>
            <person name="Crous P."/>
            <person name="Smith M.E."/>
        </authorList>
    </citation>
    <scope>NUCLEOTIDE SEQUENCE</scope>
    <source>
        <strain evidence="11">NBRC 105413</strain>
    </source>
</reference>
<comment type="catalytic activity">
    <reaction evidence="8">
        <text>arsenic triglutathione + 3 [thioredoxin]-dithiol + 3 S-adenosyl-L-methionine = trimethylarsine + 3 [thioredoxin]-disulfide + 3 glutathione + 3 S-adenosyl-L-homocysteine + 3 H(+)</text>
        <dbReference type="Rhea" id="RHEA:69432"/>
        <dbReference type="Rhea" id="RHEA-COMP:10698"/>
        <dbReference type="Rhea" id="RHEA-COMP:10700"/>
        <dbReference type="ChEBI" id="CHEBI:15378"/>
        <dbReference type="ChEBI" id="CHEBI:27130"/>
        <dbReference type="ChEBI" id="CHEBI:29950"/>
        <dbReference type="ChEBI" id="CHEBI:50058"/>
        <dbReference type="ChEBI" id="CHEBI:57856"/>
        <dbReference type="ChEBI" id="CHEBI:57925"/>
        <dbReference type="ChEBI" id="CHEBI:59789"/>
        <dbReference type="ChEBI" id="CHEBI:183640"/>
        <dbReference type="EC" id="2.1.1.137"/>
    </reaction>
</comment>
<feature type="region of interest" description="Disordered" evidence="9">
    <location>
        <begin position="356"/>
        <end position="428"/>
    </location>
</feature>
<dbReference type="InterPro" id="IPR026669">
    <property type="entry name" value="Arsenite_MeTrfase-like"/>
</dbReference>
<feature type="domain" description="Methyltransferase" evidence="10">
    <location>
        <begin position="72"/>
        <end position="222"/>
    </location>
</feature>
<evidence type="ECO:0000313" key="12">
    <source>
        <dbReference type="Proteomes" id="UP001145021"/>
    </source>
</evidence>
<keyword evidence="2" id="KW-0949">S-adenosyl-L-methionine</keyword>
<comment type="caution">
    <text evidence="11">The sequence shown here is derived from an EMBL/GenBank/DDBJ whole genome shotgun (WGS) entry which is preliminary data.</text>
</comment>
<dbReference type="Pfam" id="PF13847">
    <property type="entry name" value="Methyltransf_31"/>
    <property type="match status" value="1"/>
</dbReference>
<dbReference type="EC" id="2.1.1.137" evidence="4"/>
<evidence type="ECO:0000256" key="1">
    <source>
        <dbReference type="ARBA" id="ARBA00022679"/>
    </source>
</evidence>
<evidence type="ECO:0000256" key="6">
    <source>
        <dbReference type="ARBA" id="ARBA00047941"/>
    </source>
</evidence>
<dbReference type="Proteomes" id="UP001145021">
    <property type="component" value="Unassembled WGS sequence"/>
</dbReference>
<dbReference type="InterPro" id="IPR025714">
    <property type="entry name" value="Methyltranfer_dom"/>
</dbReference>
<sequence length="428" mass="45678">MASLDNANSQVYDSVKTYYGKVLESSKDLKTSACTAASRPPAKIMSIISKIPEPVTSKFYGCGNPIPLGIQGKDVLDLGSGSGRDCYIAAALVGASGSVTGIDMTDEQLETARNNISDYAQVLGFQPKMQFLTGYIEMIRQAGVKDESMDICISNCVVNLSPNKRLVLEGVFRALRAGGEFYFSDVYADSQLDDKVRTHEVLLGECIGGALFTEEFETMAREIGFAMPRVLSIAHIEIHDQELLQLVGETKFFSITYRLFKPNPTNGSLGSLDEVALVTYHGGVEGEESSYVLDIDHVFEKDVSAVVSADTARLMAQSWIAPFFTVESLSGSGAKAKQATPTTALMQQAYVDSRKSESSGCCAPKKSESSGCCPPKKSESSGCCPPKKSESSGCCPPKKSESSGCCPPKKSESSGCCPPKKSGPSGCC</sequence>
<evidence type="ECO:0000256" key="2">
    <source>
        <dbReference type="ARBA" id="ARBA00022691"/>
    </source>
</evidence>
<evidence type="ECO:0000256" key="5">
    <source>
        <dbReference type="ARBA" id="ARBA00034545"/>
    </source>
</evidence>
<gene>
    <name evidence="11" type="ORF">LPJ64_004463</name>
</gene>
<dbReference type="EMBL" id="JANBOH010000219">
    <property type="protein sequence ID" value="KAJ1643800.1"/>
    <property type="molecule type" value="Genomic_DNA"/>
</dbReference>
<dbReference type="InterPro" id="IPR029063">
    <property type="entry name" value="SAM-dependent_MTases_sf"/>
</dbReference>
<proteinExistence type="inferred from homology"/>
<evidence type="ECO:0000256" key="8">
    <source>
        <dbReference type="ARBA" id="ARBA00048428"/>
    </source>
</evidence>
<dbReference type="Gene3D" id="3.40.50.150">
    <property type="entry name" value="Vaccinia Virus protein VP39"/>
    <property type="match status" value="1"/>
</dbReference>
<evidence type="ECO:0000256" key="3">
    <source>
        <dbReference type="ARBA" id="ARBA00034487"/>
    </source>
</evidence>
<dbReference type="PANTHER" id="PTHR43675:SF8">
    <property type="entry name" value="ARSENITE METHYLTRANSFERASE"/>
    <property type="match status" value="1"/>
</dbReference>
<comment type="catalytic activity">
    <reaction evidence="6">
        <text>arsenic triglutathione + [thioredoxin]-dithiol + S-adenosyl-L-methionine + 2 H2O = methylarsonous acid + [thioredoxin]-disulfide + 3 glutathione + S-adenosyl-L-homocysteine + H(+)</text>
        <dbReference type="Rhea" id="RHEA:69460"/>
        <dbReference type="Rhea" id="RHEA-COMP:10698"/>
        <dbReference type="Rhea" id="RHEA-COMP:10700"/>
        <dbReference type="ChEBI" id="CHEBI:15377"/>
        <dbReference type="ChEBI" id="CHEBI:15378"/>
        <dbReference type="ChEBI" id="CHEBI:17826"/>
        <dbReference type="ChEBI" id="CHEBI:29950"/>
        <dbReference type="ChEBI" id="CHEBI:50058"/>
        <dbReference type="ChEBI" id="CHEBI:57856"/>
        <dbReference type="ChEBI" id="CHEBI:57925"/>
        <dbReference type="ChEBI" id="CHEBI:59789"/>
        <dbReference type="ChEBI" id="CHEBI:183640"/>
        <dbReference type="EC" id="2.1.1.137"/>
    </reaction>
</comment>
<name>A0A9W7XI86_9FUNG</name>
<evidence type="ECO:0000259" key="10">
    <source>
        <dbReference type="Pfam" id="PF13847"/>
    </source>
</evidence>
<evidence type="ECO:0000256" key="9">
    <source>
        <dbReference type="SAM" id="MobiDB-lite"/>
    </source>
</evidence>
<dbReference type="GO" id="GO:0030791">
    <property type="term" value="F:arsenite methyltransferase activity"/>
    <property type="evidence" value="ECO:0007669"/>
    <property type="project" value="UniProtKB-EC"/>
</dbReference>
<comment type="catalytic activity">
    <reaction evidence="7">
        <text>arsenic triglutathione + 2 [thioredoxin]-dithiol + 2 S-adenosyl-L-methionine + H2O = dimethylarsinous acid + 2 [thioredoxin]-disulfide + 3 glutathione + 2 S-adenosyl-L-homocysteine + 2 H(+)</text>
        <dbReference type="Rhea" id="RHEA:69464"/>
        <dbReference type="Rhea" id="RHEA-COMP:10698"/>
        <dbReference type="Rhea" id="RHEA-COMP:10700"/>
        <dbReference type="ChEBI" id="CHEBI:15377"/>
        <dbReference type="ChEBI" id="CHEBI:15378"/>
        <dbReference type="ChEBI" id="CHEBI:23808"/>
        <dbReference type="ChEBI" id="CHEBI:29950"/>
        <dbReference type="ChEBI" id="CHEBI:50058"/>
        <dbReference type="ChEBI" id="CHEBI:57856"/>
        <dbReference type="ChEBI" id="CHEBI:57925"/>
        <dbReference type="ChEBI" id="CHEBI:59789"/>
        <dbReference type="ChEBI" id="CHEBI:183640"/>
        <dbReference type="EC" id="2.1.1.137"/>
    </reaction>
</comment>
<evidence type="ECO:0000256" key="4">
    <source>
        <dbReference type="ARBA" id="ARBA00034521"/>
    </source>
</evidence>
<keyword evidence="12" id="KW-1185">Reference proteome</keyword>
<dbReference type="AlphaFoldDB" id="A0A9W7XI86"/>
<organism evidence="11 12">
    <name type="scientific">Coemansia asiatica</name>
    <dbReference type="NCBI Taxonomy" id="1052880"/>
    <lineage>
        <taxon>Eukaryota</taxon>
        <taxon>Fungi</taxon>
        <taxon>Fungi incertae sedis</taxon>
        <taxon>Zoopagomycota</taxon>
        <taxon>Kickxellomycotina</taxon>
        <taxon>Kickxellomycetes</taxon>
        <taxon>Kickxellales</taxon>
        <taxon>Kickxellaceae</taxon>
        <taxon>Coemansia</taxon>
    </lineage>
</organism>
<dbReference type="PANTHER" id="PTHR43675">
    <property type="entry name" value="ARSENITE METHYLTRANSFERASE"/>
    <property type="match status" value="1"/>
</dbReference>
<comment type="similarity">
    <text evidence="3">Belongs to the methyltransferase superfamily. Arsenite methyltransferase family.</text>
</comment>
<dbReference type="SUPFAM" id="SSF53335">
    <property type="entry name" value="S-adenosyl-L-methionine-dependent methyltransferases"/>
    <property type="match status" value="1"/>
</dbReference>
<dbReference type="Gene3D" id="3.40.5.100">
    <property type="match status" value="1"/>
</dbReference>
<keyword evidence="1" id="KW-0808">Transferase</keyword>
<accession>A0A9W7XI86</accession>
<protein>
    <recommendedName>
        <fullName evidence="5">Arsenite methyltransferase</fullName>
        <ecNumber evidence="4">2.1.1.137</ecNumber>
    </recommendedName>
</protein>
<evidence type="ECO:0000313" key="11">
    <source>
        <dbReference type="EMBL" id="KAJ1643800.1"/>
    </source>
</evidence>